<protein>
    <recommendedName>
        <fullName evidence="6">NR LBD domain-containing protein</fullName>
    </recommendedName>
</protein>
<comment type="caution">
    <text evidence="4">The sequence shown here is derived from an EMBL/GenBank/DDBJ whole genome shotgun (WGS) entry which is preliminary data.</text>
</comment>
<evidence type="ECO:0008006" key="6">
    <source>
        <dbReference type="Google" id="ProtNLM"/>
    </source>
</evidence>
<sequence>MLFDVAESLKRLKLKPKEHIITQTMCLLFPDRAPLKNRPAVEALQAMLLSCLEYLVSQRPTAEERVRALGHAIDMQTFVRKLSLVDSFQPVKASLMEYSYRLKISFLTEEMGKAP</sequence>
<accession>A0AAV4DTP5</accession>
<keyword evidence="5" id="KW-1185">Reference proteome</keyword>
<evidence type="ECO:0000256" key="2">
    <source>
        <dbReference type="ARBA" id="ARBA00023163"/>
    </source>
</evidence>
<evidence type="ECO:0000313" key="4">
    <source>
        <dbReference type="EMBL" id="GFO47673.1"/>
    </source>
</evidence>
<reference evidence="4 5" key="1">
    <citation type="journal article" date="2021" name="Elife">
        <title>Chloroplast acquisition without the gene transfer in kleptoplastic sea slugs, Plakobranchus ocellatus.</title>
        <authorList>
            <person name="Maeda T."/>
            <person name="Takahashi S."/>
            <person name="Yoshida T."/>
            <person name="Shimamura S."/>
            <person name="Takaki Y."/>
            <person name="Nagai Y."/>
            <person name="Toyoda A."/>
            <person name="Suzuki Y."/>
            <person name="Arimoto A."/>
            <person name="Ishii H."/>
            <person name="Satoh N."/>
            <person name="Nishiyama T."/>
            <person name="Hasebe M."/>
            <person name="Maruyama T."/>
            <person name="Minagawa J."/>
            <person name="Obokata J."/>
            <person name="Shigenobu S."/>
        </authorList>
    </citation>
    <scope>NUCLEOTIDE SEQUENCE [LARGE SCALE GENOMIC DNA]</scope>
</reference>
<dbReference type="Gene3D" id="1.10.565.10">
    <property type="entry name" value="Retinoid X Receptor"/>
    <property type="match status" value="1"/>
</dbReference>
<dbReference type="EMBL" id="BLXT01008340">
    <property type="protein sequence ID" value="GFO47673.1"/>
    <property type="molecule type" value="Genomic_DNA"/>
</dbReference>
<dbReference type="AlphaFoldDB" id="A0AAV4DTP5"/>
<proteinExistence type="predicted"/>
<dbReference type="Proteomes" id="UP000735302">
    <property type="component" value="Unassembled WGS sequence"/>
</dbReference>
<evidence type="ECO:0000256" key="3">
    <source>
        <dbReference type="ARBA" id="ARBA00023170"/>
    </source>
</evidence>
<name>A0AAV4DTP5_9GAST</name>
<keyword evidence="2" id="KW-0804">Transcription</keyword>
<dbReference type="SUPFAM" id="SSF48508">
    <property type="entry name" value="Nuclear receptor ligand-binding domain"/>
    <property type="match status" value="1"/>
</dbReference>
<keyword evidence="3" id="KW-0675">Receptor</keyword>
<dbReference type="InterPro" id="IPR035500">
    <property type="entry name" value="NHR-like_dom_sf"/>
</dbReference>
<gene>
    <name evidence="4" type="ORF">PoB_007417800</name>
</gene>
<keyword evidence="1" id="KW-0805">Transcription regulation</keyword>
<organism evidence="4 5">
    <name type="scientific">Plakobranchus ocellatus</name>
    <dbReference type="NCBI Taxonomy" id="259542"/>
    <lineage>
        <taxon>Eukaryota</taxon>
        <taxon>Metazoa</taxon>
        <taxon>Spiralia</taxon>
        <taxon>Lophotrochozoa</taxon>
        <taxon>Mollusca</taxon>
        <taxon>Gastropoda</taxon>
        <taxon>Heterobranchia</taxon>
        <taxon>Euthyneura</taxon>
        <taxon>Panpulmonata</taxon>
        <taxon>Sacoglossa</taxon>
        <taxon>Placobranchoidea</taxon>
        <taxon>Plakobranchidae</taxon>
        <taxon>Plakobranchus</taxon>
    </lineage>
</organism>
<evidence type="ECO:0000313" key="5">
    <source>
        <dbReference type="Proteomes" id="UP000735302"/>
    </source>
</evidence>
<evidence type="ECO:0000256" key="1">
    <source>
        <dbReference type="ARBA" id="ARBA00023015"/>
    </source>
</evidence>